<sequence length="701" mass="77652">MCCAKDWILGKNKENNKATTTITHCEGMNICVYTRANGEPSLCTRRIVYAYISCNYIHTKLHSHIRDSSASHSAAQERFVCELAACSSAALPSFRALRVSPLDVRETRSCVVQHCCCYILMLAEEVIAPLQQRRASSSTRCVLTYSNSEKGWRGARTLRSPADARARASSRGGGGGGGGGGRGLEKVFYDVNLKFQYNPRAAAATAGASRLSLSLALRALLILPPRIMASPLPPGPGYIRHYIMRSHSTSSSTPFSSISVVSAVSATAITTIVSVIAHPPHNGSQLSFSFLLFFFCCRYCCSVAQELYTSAHVSLHTHTQIYVRRVQIVRACRALDVVLSCIIYCAPVRHRRRGPPRLQSPEPASCYPHQQQQVYGLPVCSYTGQSPSPSKLDNCDDYTRELYKYIRAERADGSSSSSELVKLCYIVTRGLLQPTLSFALPPPCLAPYICQGTQNWCTRETLLQYKYTQRHTHIQISLYTRVRVERELQVVGASKREYARVCAPMPAARVQSSARIGRAAASGRLLYCLDAATRTVILYILESALDESIIRQCTESENEPESRAHVLPLQGDEVYIVDPVCVFICVRDDEEILKRYFISSRAPCSLAWFGADVVSGSSLQRVYPHNRNARGCERARARRAYGAQVNYRMHLVLIIIVIIDACMECIAANRRTEREKKRIRSSAAAAAAALLTAELYGGKKR</sequence>
<dbReference type="Proteomes" id="UP000479190">
    <property type="component" value="Unassembled WGS sequence"/>
</dbReference>
<evidence type="ECO:0000256" key="2">
    <source>
        <dbReference type="SAM" id="Phobius"/>
    </source>
</evidence>
<keyword evidence="2" id="KW-1133">Transmembrane helix</keyword>
<evidence type="ECO:0000313" key="3">
    <source>
        <dbReference type="EMBL" id="CAB0028869.1"/>
    </source>
</evidence>
<protein>
    <submittedName>
        <fullName evidence="3">Uncharacterized protein</fullName>
    </submittedName>
</protein>
<feature type="transmembrane region" description="Helical" evidence="2">
    <location>
        <begin position="647"/>
        <end position="667"/>
    </location>
</feature>
<name>A0A6H5HYJ3_9HYME</name>
<dbReference type="EMBL" id="CADCXV010000213">
    <property type="protein sequence ID" value="CAB0028869.1"/>
    <property type="molecule type" value="Genomic_DNA"/>
</dbReference>
<evidence type="ECO:0000256" key="1">
    <source>
        <dbReference type="SAM" id="MobiDB-lite"/>
    </source>
</evidence>
<accession>A0A6H5HYJ3</accession>
<keyword evidence="2" id="KW-0812">Transmembrane</keyword>
<gene>
    <name evidence="3" type="ORF">TBRA_LOCUS984</name>
</gene>
<evidence type="ECO:0000313" key="4">
    <source>
        <dbReference type="Proteomes" id="UP000479190"/>
    </source>
</evidence>
<feature type="region of interest" description="Disordered" evidence="1">
    <location>
        <begin position="156"/>
        <end position="179"/>
    </location>
</feature>
<organism evidence="3 4">
    <name type="scientific">Trichogramma brassicae</name>
    <dbReference type="NCBI Taxonomy" id="86971"/>
    <lineage>
        <taxon>Eukaryota</taxon>
        <taxon>Metazoa</taxon>
        <taxon>Ecdysozoa</taxon>
        <taxon>Arthropoda</taxon>
        <taxon>Hexapoda</taxon>
        <taxon>Insecta</taxon>
        <taxon>Pterygota</taxon>
        <taxon>Neoptera</taxon>
        <taxon>Endopterygota</taxon>
        <taxon>Hymenoptera</taxon>
        <taxon>Apocrita</taxon>
        <taxon>Proctotrupomorpha</taxon>
        <taxon>Chalcidoidea</taxon>
        <taxon>Trichogrammatidae</taxon>
        <taxon>Trichogramma</taxon>
    </lineage>
</organism>
<proteinExistence type="predicted"/>
<dbReference type="AlphaFoldDB" id="A0A6H5HYJ3"/>
<reference evidence="3 4" key="1">
    <citation type="submission" date="2020-02" db="EMBL/GenBank/DDBJ databases">
        <authorList>
            <person name="Ferguson B K."/>
        </authorList>
    </citation>
    <scope>NUCLEOTIDE SEQUENCE [LARGE SCALE GENOMIC DNA]</scope>
</reference>
<keyword evidence="4" id="KW-1185">Reference proteome</keyword>
<keyword evidence="2" id="KW-0472">Membrane</keyword>